<reference evidence="1 2" key="1">
    <citation type="submission" date="2019-04" db="EMBL/GenBank/DDBJ databases">
        <title>An improved genome assembly and genetic linkage map for asparagus bean, Vigna unguiculata ssp. sesquipedialis.</title>
        <authorList>
            <person name="Xia Q."/>
            <person name="Zhang R."/>
            <person name="Dong Y."/>
        </authorList>
    </citation>
    <scope>NUCLEOTIDE SEQUENCE [LARGE SCALE GENOMIC DNA]</scope>
    <source>
        <tissue evidence="1">Leaf</tissue>
    </source>
</reference>
<gene>
    <name evidence="1" type="ORF">DEO72_LG5g2020</name>
</gene>
<dbReference type="Proteomes" id="UP000501690">
    <property type="component" value="Linkage Group LG5"/>
</dbReference>
<keyword evidence="2" id="KW-1185">Reference proteome</keyword>
<protein>
    <submittedName>
        <fullName evidence="1">Uncharacterized protein</fullName>
    </submittedName>
</protein>
<dbReference type="AlphaFoldDB" id="A0A4D6LZM6"/>
<sequence length="76" mass="8615">MMMRHKSGEFLSFDLLGHDVGELVARDPLGRHGKEEVVKRKVTNRHATRGVHVDGVVVVTTSTFLECHYHVQGYEN</sequence>
<name>A0A4D6LZM6_VIGUN</name>
<organism evidence="1 2">
    <name type="scientific">Vigna unguiculata</name>
    <name type="common">Cowpea</name>
    <dbReference type="NCBI Taxonomy" id="3917"/>
    <lineage>
        <taxon>Eukaryota</taxon>
        <taxon>Viridiplantae</taxon>
        <taxon>Streptophyta</taxon>
        <taxon>Embryophyta</taxon>
        <taxon>Tracheophyta</taxon>
        <taxon>Spermatophyta</taxon>
        <taxon>Magnoliopsida</taxon>
        <taxon>eudicotyledons</taxon>
        <taxon>Gunneridae</taxon>
        <taxon>Pentapetalae</taxon>
        <taxon>rosids</taxon>
        <taxon>fabids</taxon>
        <taxon>Fabales</taxon>
        <taxon>Fabaceae</taxon>
        <taxon>Papilionoideae</taxon>
        <taxon>50 kb inversion clade</taxon>
        <taxon>NPAAA clade</taxon>
        <taxon>indigoferoid/millettioid clade</taxon>
        <taxon>Phaseoleae</taxon>
        <taxon>Vigna</taxon>
    </lineage>
</organism>
<proteinExistence type="predicted"/>
<accession>A0A4D6LZM6</accession>
<dbReference type="EMBL" id="CP039349">
    <property type="protein sequence ID" value="QCD93943.1"/>
    <property type="molecule type" value="Genomic_DNA"/>
</dbReference>
<evidence type="ECO:0000313" key="2">
    <source>
        <dbReference type="Proteomes" id="UP000501690"/>
    </source>
</evidence>
<evidence type="ECO:0000313" key="1">
    <source>
        <dbReference type="EMBL" id="QCD93943.1"/>
    </source>
</evidence>